<reference evidence="8" key="2">
    <citation type="submission" date="2015-02" db="UniProtKB">
        <authorList>
            <consortium name="EnsemblMetazoa"/>
        </authorList>
    </citation>
    <scope>IDENTIFICATION</scope>
</reference>
<evidence type="ECO:0000259" key="7">
    <source>
        <dbReference type="SMART" id="SM01420"/>
    </source>
</evidence>
<dbReference type="SMART" id="SM01420">
    <property type="entry name" value="TRP_2"/>
    <property type="match status" value="1"/>
</dbReference>
<organism evidence="8 9">
    <name type="scientific">Strigamia maritima</name>
    <name type="common">European centipede</name>
    <name type="synonym">Geophilus maritimus</name>
    <dbReference type="NCBI Taxonomy" id="126957"/>
    <lineage>
        <taxon>Eukaryota</taxon>
        <taxon>Metazoa</taxon>
        <taxon>Ecdysozoa</taxon>
        <taxon>Arthropoda</taxon>
        <taxon>Myriapoda</taxon>
        <taxon>Chilopoda</taxon>
        <taxon>Pleurostigmophora</taxon>
        <taxon>Geophilomorpha</taxon>
        <taxon>Linotaeniidae</taxon>
        <taxon>Strigamia</taxon>
    </lineage>
</organism>
<dbReference type="GO" id="GO:0005886">
    <property type="term" value="C:plasma membrane"/>
    <property type="evidence" value="ECO:0007669"/>
    <property type="project" value="TreeGrafter"/>
</dbReference>
<feature type="domain" description="Transient receptor ion channel" evidence="7">
    <location>
        <begin position="163"/>
        <end position="221"/>
    </location>
</feature>
<dbReference type="InterPro" id="IPR036770">
    <property type="entry name" value="Ankyrin_rpt-contain_sf"/>
</dbReference>
<keyword evidence="6" id="KW-0472">Membrane</keyword>
<evidence type="ECO:0000256" key="6">
    <source>
        <dbReference type="SAM" id="Phobius"/>
    </source>
</evidence>
<dbReference type="PRINTS" id="PR01097">
    <property type="entry name" value="TRNSRECEPTRP"/>
</dbReference>
<dbReference type="Pfam" id="PF08344">
    <property type="entry name" value="TRP_2"/>
    <property type="match status" value="1"/>
</dbReference>
<reference evidence="9" key="1">
    <citation type="submission" date="2011-05" db="EMBL/GenBank/DDBJ databases">
        <authorList>
            <person name="Richards S.R."/>
            <person name="Qu J."/>
            <person name="Jiang H."/>
            <person name="Jhangiani S.N."/>
            <person name="Agravi P."/>
            <person name="Goodspeed R."/>
            <person name="Gross S."/>
            <person name="Mandapat C."/>
            <person name="Jackson L."/>
            <person name="Mathew T."/>
            <person name="Pu L."/>
            <person name="Thornton R."/>
            <person name="Saada N."/>
            <person name="Wilczek-Boney K.B."/>
            <person name="Lee S."/>
            <person name="Kovar C."/>
            <person name="Wu Y."/>
            <person name="Scherer S.E."/>
            <person name="Worley K.C."/>
            <person name="Muzny D.M."/>
            <person name="Gibbs R."/>
        </authorList>
    </citation>
    <scope>NUCLEOTIDE SEQUENCE</scope>
    <source>
        <strain evidence="9">Brora</strain>
    </source>
</reference>
<keyword evidence="3" id="KW-0406">Ion transport</keyword>
<name>T1J0U2_STRMM</name>
<keyword evidence="2" id="KW-0677">Repeat</keyword>
<dbReference type="EnsemblMetazoa" id="SMAR007150-RA">
    <property type="protein sequence ID" value="SMAR007150-PA"/>
    <property type="gene ID" value="SMAR007150"/>
</dbReference>
<proteinExistence type="predicted"/>
<evidence type="ECO:0000256" key="4">
    <source>
        <dbReference type="ARBA" id="ARBA00023303"/>
    </source>
</evidence>
<keyword evidence="5" id="KW-0175">Coiled coil</keyword>
<dbReference type="InterPro" id="IPR013555">
    <property type="entry name" value="TRP_dom"/>
</dbReference>
<dbReference type="PANTHER" id="PTHR10117">
    <property type="entry name" value="TRANSIENT RECEPTOR POTENTIAL CHANNEL"/>
    <property type="match status" value="1"/>
</dbReference>
<feature type="transmembrane region" description="Helical" evidence="6">
    <location>
        <begin position="346"/>
        <end position="373"/>
    </location>
</feature>
<keyword evidence="9" id="KW-1185">Reference proteome</keyword>
<sequence>MAVSLDMDFRKMDFSNDEQRLRDCIKGGDIDGLKRFLEESETIVLTNVFDKALQYAMANNNIVIVTLLSEMKTYQASTMTLKLAASLNYHHAFNVMLKNRTDMNHNKEISTLLIAALESDNIDGVEMLEQMRIMRRARMLRRADEIDGPVSPQSIFQSQKGLAEELTGSHNSLRNAHDRINFYKICANPLYIILYELDPINAAIDTSNDLLSLAHRFPANKIEFTKISLNCKQLAVDLLDCCEDDQEVDDLLNVGKSCGISRQGRLFRYFRIKNIMYVTNQSNDTDVTITDNDDEEQAVFTSYISTLKVLFWVIFGYGEPNNIEIPTSNRWNQTEAASVLQMKQNFIMVIGYTMWAIFHIAFVIVLLNMLIAIMTTSYESINRNTDMNWKFARTRLWMYFIEDNNIVPPPFNVLHYLSKIVTFLHQKVRCQSKRQKHAQNSKAEKEAAKQCANEAMRKYQETLSTLIERYQSKKFEKSVLKDQCHIESVSYVEVRRQLLKDKIYFEATNL</sequence>
<dbReference type="HOGENOM" id="CLU_534571_0_0_1"/>
<protein>
    <recommendedName>
        <fullName evidence="7">Transient receptor ion channel domain-containing protein</fullName>
    </recommendedName>
</protein>
<dbReference type="GO" id="GO:0034703">
    <property type="term" value="C:cation channel complex"/>
    <property type="evidence" value="ECO:0007669"/>
    <property type="project" value="TreeGrafter"/>
</dbReference>
<dbReference type="eggNOG" id="KOG3609">
    <property type="taxonomic scope" value="Eukaryota"/>
</dbReference>
<evidence type="ECO:0000256" key="3">
    <source>
        <dbReference type="ARBA" id="ARBA00023065"/>
    </source>
</evidence>
<feature type="coiled-coil region" evidence="5">
    <location>
        <begin position="438"/>
        <end position="469"/>
    </location>
</feature>
<dbReference type="EMBL" id="AFFK01020674">
    <property type="status" value="NOT_ANNOTATED_CDS"/>
    <property type="molecule type" value="Genomic_DNA"/>
</dbReference>
<accession>T1J0U2</accession>
<dbReference type="GO" id="GO:0070679">
    <property type="term" value="F:inositol 1,4,5 trisphosphate binding"/>
    <property type="evidence" value="ECO:0007669"/>
    <property type="project" value="TreeGrafter"/>
</dbReference>
<dbReference type="GO" id="GO:0051480">
    <property type="term" value="P:regulation of cytosolic calcium ion concentration"/>
    <property type="evidence" value="ECO:0007669"/>
    <property type="project" value="TreeGrafter"/>
</dbReference>
<dbReference type="SUPFAM" id="SSF48403">
    <property type="entry name" value="Ankyrin repeat"/>
    <property type="match status" value="1"/>
</dbReference>
<evidence type="ECO:0000313" key="8">
    <source>
        <dbReference type="EnsemblMetazoa" id="SMAR007150-PA"/>
    </source>
</evidence>
<evidence type="ECO:0000256" key="1">
    <source>
        <dbReference type="ARBA" id="ARBA00022448"/>
    </source>
</evidence>
<keyword evidence="1" id="KW-0813">Transport</keyword>
<dbReference type="PANTHER" id="PTHR10117:SF54">
    <property type="entry name" value="TRANSIENT RECEPTOR POTENTIAL-GAMMA PROTEIN"/>
    <property type="match status" value="1"/>
</dbReference>
<dbReference type="STRING" id="126957.T1J0U2"/>
<evidence type="ECO:0000256" key="5">
    <source>
        <dbReference type="SAM" id="Coils"/>
    </source>
</evidence>
<dbReference type="PhylomeDB" id="T1J0U2"/>
<dbReference type="Proteomes" id="UP000014500">
    <property type="component" value="Unassembled WGS sequence"/>
</dbReference>
<keyword evidence="6" id="KW-1133">Transmembrane helix</keyword>
<evidence type="ECO:0000256" key="2">
    <source>
        <dbReference type="ARBA" id="ARBA00022737"/>
    </source>
</evidence>
<dbReference type="InterPro" id="IPR002153">
    <property type="entry name" value="TRPC_channel"/>
</dbReference>
<dbReference type="AlphaFoldDB" id="T1J0U2"/>
<keyword evidence="4" id="KW-0407">Ion channel</keyword>
<evidence type="ECO:0000313" key="9">
    <source>
        <dbReference type="Proteomes" id="UP000014500"/>
    </source>
</evidence>
<dbReference type="Gene3D" id="1.25.40.20">
    <property type="entry name" value="Ankyrin repeat-containing domain"/>
    <property type="match status" value="1"/>
</dbReference>
<keyword evidence="6" id="KW-0812">Transmembrane</keyword>
<dbReference type="GO" id="GO:0015279">
    <property type="term" value="F:store-operated calcium channel activity"/>
    <property type="evidence" value="ECO:0007669"/>
    <property type="project" value="TreeGrafter"/>
</dbReference>